<protein>
    <submittedName>
        <fullName evidence="1">Uncharacterized protein</fullName>
    </submittedName>
</protein>
<dbReference type="Proteomes" id="UP000717634">
    <property type="component" value="Unassembled WGS sequence"/>
</dbReference>
<reference evidence="1 2" key="1">
    <citation type="submission" date="2020-03" db="EMBL/GenBank/DDBJ databases">
        <title>Genomic Encyclopedia of Type Strains, Phase IV (KMG-V): Genome sequencing to study the core and pangenomes of soil and plant-associated prokaryotes.</title>
        <authorList>
            <person name="Whitman W."/>
        </authorList>
    </citation>
    <scope>NUCLEOTIDE SEQUENCE [LARGE SCALE GENOMIC DNA]</scope>
    <source>
        <strain evidence="1 2">1B</strain>
    </source>
</reference>
<dbReference type="EMBL" id="JAAVTK010000007">
    <property type="protein sequence ID" value="NKI89973.1"/>
    <property type="molecule type" value="Genomic_DNA"/>
</dbReference>
<sequence length="187" mass="21048">MKARYLLLLLPLLGMRKCEREPVPTFKLPAVTQDGANTMGFVIDGRVWQNYGWLPYTTGASDNLRATYSPRYGSKNFSLNAGQIARDVYENFYLSIDSLTSIGTYQASKNRLLGVSVRAERGFVFENKESQTVYSYLYKGSTATIVIAKLDTVEHIIAGTFEGTLRQGNDSTKLVRITDGRFDVRYQ</sequence>
<name>A0ABX1HI86_9BACT</name>
<organism evidence="1 2">
    <name type="scientific">Hymenobacter artigasi</name>
    <dbReference type="NCBI Taxonomy" id="2719616"/>
    <lineage>
        <taxon>Bacteria</taxon>
        <taxon>Pseudomonadati</taxon>
        <taxon>Bacteroidota</taxon>
        <taxon>Cytophagia</taxon>
        <taxon>Cytophagales</taxon>
        <taxon>Hymenobacteraceae</taxon>
        <taxon>Hymenobacter</taxon>
    </lineage>
</organism>
<evidence type="ECO:0000313" key="2">
    <source>
        <dbReference type="Proteomes" id="UP000717634"/>
    </source>
</evidence>
<accession>A0ABX1HI86</accession>
<gene>
    <name evidence="1" type="ORF">HBN54_002572</name>
</gene>
<evidence type="ECO:0000313" key="1">
    <source>
        <dbReference type="EMBL" id="NKI89973.1"/>
    </source>
</evidence>
<keyword evidence="2" id="KW-1185">Reference proteome</keyword>
<proteinExistence type="predicted"/>
<dbReference type="RefSeq" id="WP_168673590.1">
    <property type="nucleotide sequence ID" value="NZ_JAAVTK010000007.1"/>
</dbReference>
<comment type="caution">
    <text evidence="1">The sequence shown here is derived from an EMBL/GenBank/DDBJ whole genome shotgun (WGS) entry which is preliminary data.</text>
</comment>